<evidence type="ECO:0000259" key="4">
    <source>
        <dbReference type="PROSITE" id="PS50004"/>
    </source>
</evidence>
<dbReference type="GO" id="GO:0006887">
    <property type="term" value="P:exocytosis"/>
    <property type="evidence" value="ECO:0007669"/>
    <property type="project" value="InterPro"/>
</dbReference>
<feature type="region of interest" description="Disordered" evidence="3">
    <location>
        <begin position="308"/>
        <end position="362"/>
    </location>
</feature>
<dbReference type="Proteomes" id="UP000192247">
    <property type="component" value="Unassembled WGS sequence"/>
</dbReference>
<dbReference type="PROSITE" id="PS50004">
    <property type="entry name" value="C2"/>
    <property type="match status" value="1"/>
</dbReference>
<feature type="compositionally biased region" description="Polar residues" evidence="3">
    <location>
        <begin position="348"/>
        <end position="362"/>
    </location>
</feature>
<comment type="caution">
    <text evidence="6">The sequence shown here is derived from an EMBL/GenBank/DDBJ whole genome shotgun (WGS) entry which is preliminary data.</text>
</comment>
<dbReference type="AlphaFoldDB" id="A0A1V9XVU1"/>
<dbReference type="InterPro" id="IPR039032">
    <property type="entry name" value="Rim-like"/>
</dbReference>
<dbReference type="SMART" id="SM00239">
    <property type="entry name" value="C2"/>
    <property type="match status" value="1"/>
</dbReference>
<dbReference type="EMBL" id="MNPL01003352">
    <property type="protein sequence ID" value="OQR77600.1"/>
    <property type="molecule type" value="Genomic_DNA"/>
</dbReference>
<dbReference type="InterPro" id="IPR001478">
    <property type="entry name" value="PDZ"/>
</dbReference>
<dbReference type="InterPro" id="IPR000008">
    <property type="entry name" value="C2_dom"/>
</dbReference>
<evidence type="ECO:0000313" key="6">
    <source>
        <dbReference type="EMBL" id="OQR77600.1"/>
    </source>
</evidence>
<feature type="non-terminal residue" evidence="6">
    <location>
        <position position="499"/>
    </location>
</feature>
<evidence type="ECO:0000256" key="3">
    <source>
        <dbReference type="SAM" id="MobiDB-lite"/>
    </source>
</evidence>
<proteinExistence type="predicted"/>
<dbReference type="Pfam" id="PF00168">
    <property type="entry name" value="C2"/>
    <property type="match status" value="1"/>
</dbReference>
<dbReference type="PANTHER" id="PTHR12157">
    <property type="entry name" value="REGULATING SYNAPTIC MEMBRANE EXOCYTOSIS PROTEIN"/>
    <property type="match status" value="1"/>
</dbReference>
<dbReference type="Gene3D" id="2.60.40.150">
    <property type="entry name" value="C2 domain"/>
    <property type="match status" value="1"/>
</dbReference>
<feature type="compositionally biased region" description="Polar residues" evidence="3">
    <location>
        <begin position="308"/>
        <end position="332"/>
    </location>
</feature>
<evidence type="ECO:0000256" key="1">
    <source>
        <dbReference type="ARBA" id="ARBA00023018"/>
    </source>
</evidence>
<dbReference type="PROSITE" id="PS50106">
    <property type="entry name" value="PDZ"/>
    <property type="match status" value="1"/>
</dbReference>
<dbReference type="STRING" id="418985.A0A1V9XVU1"/>
<accession>A0A1V9XVU1</accession>
<keyword evidence="1" id="KW-0770">Synapse</keyword>
<protein>
    <submittedName>
        <fullName evidence="6">Piccolo-like</fullName>
    </submittedName>
</protein>
<dbReference type="Gene3D" id="2.30.42.10">
    <property type="match status" value="1"/>
</dbReference>
<dbReference type="GO" id="GO:0045202">
    <property type="term" value="C:synapse"/>
    <property type="evidence" value="ECO:0007669"/>
    <property type="project" value="UniProtKB-SubCell"/>
</dbReference>
<reference evidence="6 7" key="1">
    <citation type="journal article" date="2017" name="Gigascience">
        <title>Draft genome of the honey bee ectoparasitic mite, Tropilaelaps mercedesae, is shaped by the parasitic life history.</title>
        <authorList>
            <person name="Dong X."/>
            <person name="Armstrong S.D."/>
            <person name="Xia D."/>
            <person name="Makepeace B.L."/>
            <person name="Darby A.C."/>
            <person name="Kadowaki T."/>
        </authorList>
    </citation>
    <scope>NUCLEOTIDE SEQUENCE [LARGE SCALE GENOMIC DNA]</scope>
    <source>
        <strain evidence="6">Wuxi-XJTLU</strain>
    </source>
</reference>
<dbReference type="GO" id="GO:0031267">
    <property type="term" value="F:small GTPase binding"/>
    <property type="evidence" value="ECO:0007669"/>
    <property type="project" value="InterPro"/>
</dbReference>
<dbReference type="InParanoid" id="A0A1V9XVU1"/>
<evidence type="ECO:0000256" key="2">
    <source>
        <dbReference type="ARBA" id="ARBA00034103"/>
    </source>
</evidence>
<dbReference type="GO" id="GO:0016020">
    <property type="term" value="C:membrane"/>
    <property type="evidence" value="ECO:0007669"/>
    <property type="project" value="InterPro"/>
</dbReference>
<dbReference type="InterPro" id="IPR036034">
    <property type="entry name" value="PDZ_sf"/>
</dbReference>
<dbReference type="SUPFAM" id="SSF50156">
    <property type="entry name" value="PDZ domain-like"/>
    <property type="match status" value="1"/>
</dbReference>
<keyword evidence="7" id="KW-1185">Reference proteome</keyword>
<feature type="domain" description="C2" evidence="4">
    <location>
        <begin position="362"/>
        <end position="493"/>
    </location>
</feature>
<evidence type="ECO:0000313" key="7">
    <source>
        <dbReference type="Proteomes" id="UP000192247"/>
    </source>
</evidence>
<dbReference type="SUPFAM" id="SSF49562">
    <property type="entry name" value="C2 domain (Calcium/lipid-binding domain, CaLB)"/>
    <property type="match status" value="1"/>
</dbReference>
<comment type="subcellular location">
    <subcellularLocation>
        <location evidence="2">Synapse</location>
    </subcellularLocation>
</comment>
<sequence>MAMAGRRHRDMVTSSVPYVEPLMMSADFSPFTTDTEMTPSDSMATPAMPLLPDMPSRSRGLLENLGSVPLSSQHHMRSLLTDGSFQRGPRGCLGDPESSCFWATPYSGLLEERFHFDHSSRRYPVSTNFCNSNRNFDSVPNRASYRGVVTSSTGPATIRAHSAALNGFLRPIRGDLQRHQDTLQQPQHQATFLPHTKYLFPIKQILLTRDHPRDHSAPPNGEIGANGFGVEITGGRHCDDAFGGLAAFVTNVVNENSTKREVRVGDQVIEWNGALLQGRGADEVRQIIAHTYREPEVEVVLKSDSTNHILQSRSRTPQMHQTSSTFSSSRENLANEGRVSSEEAGSSAKPTASTPSLRNTQEPIRGKVMLQICHDSQARILYAGVLKARNLRHSGNDENDRSTLRPLNPYAQCTLMPDDKDRNTRRTRQILSVEPTWNQTMVYPNVGSEQLGSRYLVVSLWNVRSSTDEIEIAERHDPNINEIIWPNYGSQDNNDFIGE</sequence>
<feature type="domain" description="PDZ" evidence="5">
    <location>
        <begin position="224"/>
        <end position="303"/>
    </location>
</feature>
<dbReference type="SMART" id="SM00228">
    <property type="entry name" value="PDZ"/>
    <property type="match status" value="1"/>
</dbReference>
<organism evidence="6 7">
    <name type="scientific">Tropilaelaps mercedesae</name>
    <dbReference type="NCBI Taxonomy" id="418985"/>
    <lineage>
        <taxon>Eukaryota</taxon>
        <taxon>Metazoa</taxon>
        <taxon>Ecdysozoa</taxon>
        <taxon>Arthropoda</taxon>
        <taxon>Chelicerata</taxon>
        <taxon>Arachnida</taxon>
        <taxon>Acari</taxon>
        <taxon>Parasitiformes</taxon>
        <taxon>Mesostigmata</taxon>
        <taxon>Gamasina</taxon>
        <taxon>Dermanyssoidea</taxon>
        <taxon>Laelapidae</taxon>
        <taxon>Tropilaelaps</taxon>
    </lineage>
</organism>
<dbReference type="OrthoDB" id="67688at2759"/>
<dbReference type="PANTHER" id="PTHR12157:SF21">
    <property type="entry name" value="RAB3 INTERACTING MOLECULE, ISOFORM F"/>
    <property type="match status" value="1"/>
</dbReference>
<gene>
    <name evidence="6" type="ORF">BIW11_06979</name>
</gene>
<dbReference type="InterPro" id="IPR035892">
    <property type="entry name" value="C2_domain_sf"/>
</dbReference>
<evidence type="ECO:0000259" key="5">
    <source>
        <dbReference type="PROSITE" id="PS50106"/>
    </source>
</evidence>
<name>A0A1V9XVU1_9ACAR</name>